<evidence type="ECO:0000313" key="1">
    <source>
        <dbReference type="EMBL" id="GMH15601.1"/>
    </source>
</evidence>
<evidence type="ECO:0000313" key="2">
    <source>
        <dbReference type="Proteomes" id="UP001279734"/>
    </source>
</evidence>
<sequence>MLECYYSSLVDIFAVRLRNLCSLAISSFNVVVKPKTLKMERCGVSMLAEIAARICGDIVRGLLPSLAPREVLLSSVGLLIPWAELRMMVKTRIFCCRLQHRPYIAAEEAVAMLGTTLDCSVELLSYFCCNWCLLKISRADVFSLLPFALDAWMLICWMRSGASGEWEVGLLSFADLGWADGLIWCIGSMLVVSSWCFADPGELEFFSNRAAAYWSVEQVNLGRSASFVTHQQMLGSATYQAFSRKANLQHTTVAAYQATPVEQQIR</sequence>
<keyword evidence="2" id="KW-1185">Reference proteome</keyword>
<dbReference type="AlphaFoldDB" id="A0AAD3XTC8"/>
<dbReference type="Proteomes" id="UP001279734">
    <property type="component" value="Unassembled WGS sequence"/>
</dbReference>
<proteinExistence type="predicted"/>
<comment type="caution">
    <text evidence="1">The sequence shown here is derived from an EMBL/GenBank/DDBJ whole genome shotgun (WGS) entry which is preliminary data.</text>
</comment>
<organism evidence="1 2">
    <name type="scientific">Nepenthes gracilis</name>
    <name type="common">Slender pitcher plant</name>
    <dbReference type="NCBI Taxonomy" id="150966"/>
    <lineage>
        <taxon>Eukaryota</taxon>
        <taxon>Viridiplantae</taxon>
        <taxon>Streptophyta</taxon>
        <taxon>Embryophyta</taxon>
        <taxon>Tracheophyta</taxon>
        <taxon>Spermatophyta</taxon>
        <taxon>Magnoliopsida</taxon>
        <taxon>eudicotyledons</taxon>
        <taxon>Gunneridae</taxon>
        <taxon>Pentapetalae</taxon>
        <taxon>Caryophyllales</taxon>
        <taxon>Nepenthaceae</taxon>
        <taxon>Nepenthes</taxon>
    </lineage>
</organism>
<gene>
    <name evidence="1" type="ORF">Nepgr_017442</name>
</gene>
<name>A0AAD3XTC8_NEPGR</name>
<reference evidence="1" key="1">
    <citation type="submission" date="2023-05" db="EMBL/GenBank/DDBJ databases">
        <title>Nepenthes gracilis genome sequencing.</title>
        <authorList>
            <person name="Fukushima K."/>
        </authorList>
    </citation>
    <scope>NUCLEOTIDE SEQUENCE</scope>
    <source>
        <strain evidence="1">SING2019-196</strain>
    </source>
</reference>
<protein>
    <submittedName>
        <fullName evidence="1">Uncharacterized protein</fullName>
    </submittedName>
</protein>
<dbReference type="EMBL" id="BSYO01000015">
    <property type="protein sequence ID" value="GMH15601.1"/>
    <property type="molecule type" value="Genomic_DNA"/>
</dbReference>
<accession>A0AAD3XTC8</accession>